<dbReference type="RefSeq" id="WP_074945380.1">
    <property type="nucleotide sequence ID" value="NZ_FUXX01000084.1"/>
</dbReference>
<sequence length="116" mass="13190">MKIDFSQGRITLVIVPFDLRFGYYRLAQISAELLHIDINKGQDYVVFISKKRSIAKIIYSDSKGNLLITRKLHQNKFQLLLARANGPAAEPLTVKELESYLDGEPLEIKRTSVLKG</sequence>
<protein>
    <submittedName>
        <fullName evidence="1">IS66 Orf2 like protein</fullName>
    </submittedName>
</protein>
<name>A0A1T4W0X2_9GAMM</name>
<dbReference type="AlphaFoldDB" id="A0A1T4W0X2"/>
<dbReference type="STRING" id="83771.SAMN02910357_02315"/>
<proteinExistence type="predicted"/>
<gene>
    <name evidence="1" type="ORF">SAMN02745213_02379</name>
</gene>
<dbReference type="Pfam" id="PF05717">
    <property type="entry name" value="TnpB_IS66"/>
    <property type="match status" value="1"/>
</dbReference>
<keyword evidence="2" id="KW-1185">Reference proteome</keyword>
<evidence type="ECO:0000313" key="2">
    <source>
        <dbReference type="Proteomes" id="UP000242432"/>
    </source>
</evidence>
<dbReference type="InterPro" id="IPR008878">
    <property type="entry name" value="Transposase_IS66_Orf2"/>
</dbReference>
<organism evidence="1 2">
    <name type="scientific">Succinivibrio dextrinosolvens DSM 3072</name>
    <dbReference type="NCBI Taxonomy" id="1123324"/>
    <lineage>
        <taxon>Bacteria</taxon>
        <taxon>Pseudomonadati</taxon>
        <taxon>Pseudomonadota</taxon>
        <taxon>Gammaproteobacteria</taxon>
        <taxon>Aeromonadales</taxon>
        <taxon>Succinivibrionaceae</taxon>
        <taxon>Succinivibrio</taxon>
    </lineage>
</organism>
<reference evidence="2" key="1">
    <citation type="submission" date="2017-02" db="EMBL/GenBank/DDBJ databases">
        <authorList>
            <person name="Varghese N."/>
            <person name="Submissions S."/>
        </authorList>
    </citation>
    <scope>NUCLEOTIDE SEQUENCE [LARGE SCALE GENOMIC DNA]</scope>
    <source>
        <strain evidence="2">DSM 3072</strain>
    </source>
</reference>
<evidence type="ECO:0000313" key="1">
    <source>
        <dbReference type="EMBL" id="SKA70934.1"/>
    </source>
</evidence>
<dbReference type="EMBL" id="FUXX01000084">
    <property type="protein sequence ID" value="SKA70934.1"/>
    <property type="molecule type" value="Genomic_DNA"/>
</dbReference>
<dbReference type="Proteomes" id="UP000242432">
    <property type="component" value="Unassembled WGS sequence"/>
</dbReference>
<accession>A0A1T4W0X2</accession>